<evidence type="ECO:0000313" key="3">
    <source>
        <dbReference type="EMBL" id="KAH3831837.1"/>
    </source>
</evidence>
<reference evidence="3" key="1">
    <citation type="journal article" date="2019" name="bioRxiv">
        <title>The Genome of the Zebra Mussel, Dreissena polymorpha: A Resource for Invasive Species Research.</title>
        <authorList>
            <person name="McCartney M.A."/>
            <person name="Auch B."/>
            <person name="Kono T."/>
            <person name="Mallez S."/>
            <person name="Zhang Y."/>
            <person name="Obille A."/>
            <person name="Becker A."/>
            <person name="Abrahante J.E."/>
            <person name="Garbe J."/>
            <person name="Badalamenti J.P."/>
            <person name="Herman A."/>
            <person name="Mangelson H."/>
            <person name="Liachko I."/>
            <person name="Sullivan S."/>
            <person name="Sone E.D."/>
            <person name="Koren S."/>
            <person name="Silverstein K.A.T."/>
            <person name="Beckman K.B."/>
            <person name="Gohl D.M."/>
        </authorList>
    </citation>
    <scope>NUCLEOTIDE SEQUENCE</scope>
    <source>
        <strain evidence="3">Duluth1</strain>
        <tissue evidence="3">Whole animal</tissue>
    </source>
</reference>
<protein>
    <recommendedName>
        <fullName evidence="2">N-acetyltransferase domain-containing protein</fullName>
    </recommendedName>
</protein>
<feature type="region of interest" description="Disordered" evidence="1">
    <location>
        <begin position="1"/>
        <end position="27"/>
    </location>
</feature>
<feature type="compositionally biased region" description="Basic and acidic residues" evidence="1">
    <location>
        <begin position="14"/>
        <end position="27"/>
    </location>
</feature>
<dbReference type="OrthoDB" id="10249393at2759"/>
<dbReference type="Gene3D" id="3.90.228.10">
    <property type="match status" value="1"/>
</dbReference>
<dbReference type="Proteomes" id="UP000828390">
    <property type="component" value="Unassembled WGS sequence"/>
</dbReference>
<evidence type="ECO:0000256" key="1">
    <source>
        <dbReference type="SAM" id="MobiDB-lite"/>
    </source>
</evidence>
<dbReference type="InterPro" id="IPR012317">
    <property type="entry name" value="Poly(ADP-ribose)pol_cat_dom"/>
</dbReference>
<sequence length="695" mass="79580">MADDKGETQPVPAIKDKKEDAAKHQAEHHIEMDHEFFTRPGAQLSERQTFTNKKGEKISGYAVIVDFRRILQLETVGSNADNKEHGIIPGMSNRELLHAVVGLYDVSLSEMTPDVLYSTVCEKWARTIILIRDLHETIDEYESRRGLEPKEEKDEPEDEEASVKDSEICGDEDVYEEEEATPSKFNEVYSDTESEEGEEEEEDTTEEDFSKGINAFIAIVADRRKARRTCEGPITSDMVGVESRIVGCATFEKKYVKHRDRVIHLTLVSVRKRCRNFGIGKYLLSQIVEPRVVGNYDAVVVHADNEAVEFFQKFGFSDDIVLNSRWRELAEQFTNCSLMCYLPGFSGHRLLSAIKVPGIEMFELEQEFLKWKEKSLEVYQQQITCMMRMKHEVLQLKHTAITQDKFLKALVEENEHLRTAKLLSEKELLDYRLSTVKSAFGTDTDALSTQELIHSLQREVQKMDLQIRHKRNSSRDFMEILANKPNGSYTVVGESRYVANSGTKVEEPYDHIKDSAFFYDVSEQFKQQMMLDSQIIKKCEVTTISKALVPEKQRKVYKERIQRLTDPLMVLDLYFCGTLEHPERIKEILRQGFSERDMTCGEYGKGLYFSKYPSKAAQFSKLGSLLRVEVGIGNVETIVQQDRTRTAPSTGYDSIITPGRLTHLLGQGDASLNQEYIVFDPCQTLPLCLLTYEAS</sequence>
<proteinExistence type="predicted"/>
<keyword evidence="4" id="KW-1185">Reference proteome</keyword>
<feature type="compositionally biased region" description="Acidic residues" evidence="1">
    <location>
        <begin position="190"/>
        <end position="207"/>
    </location>
</feature>
<dbReference type="GO" id="GO:0003950">
    <property type="term" value="F:NAD+ poly-ADP-ribosyltransferase activity"/>
    <property type="evidence" value="ECO:0007669"/>
    <property type="project" value="InterPro"/>
</dbReference>
<dbReference type="SUPFAM" id="SSF56399">
    <property type="entry name" value="ADP-ribosylation"/>
    <property type="match status" value="1"/>
</dbReference>
<reference evidence="3" key="2">
    <citation type="submission" date="2020-11" db="EMBL/GenBank/DDBJ databases">
        <authorList>
            <person name="McCartney M.A."/>
            <person name="Auch B."/>
            <person name="Kono T."/>
            <person name="Mallez S."/>
            <person name="Becker A."/>
            <person name="Gohl D.M."/>
            <person name="Silverstein K.A.T."/>
            <person name="Koren S."/>
            <person name="Bechman K.B."/>
            <person name="Herman A."/>
            <person name="Abrahante J.E."/>
            <person name="Garbe J."/>
        </authorList>
    </citation>
    <scope>NUCLEOTIDE SEQUENCE</scope>
    <source>
        <strain evidence="3">Duluth1</strain>
        <tissue evidence="3">Whole animal</tissue>
    </source>
</reference>
<evidence type="ECO:0000313" key="4">
    <source>
        <dbReference type="Proteomes" id="UP000828390"/>
    </source>
</evidence>
<dbReference type="PROSITE" id="PS51186">
    <property type="entry name" value="GNAT"/>
    <property type="match status" value="1"/>
</dbReference>
<dbReference type="InterPro" id="IPR016181">
    <property type="entry name" value="Acyl_CoA_acyltransferase"/>
</dbReference>
<dbReference type="GO" id="GO:0016747">
    <property type="term" value="F:acyltransferase activity, transferring groups other than amino-acyl groups"/>
    <property type="evidence" value="ECO:0007669"/>
    <property type="project" value="InterPro"/>
</dbReference>
<dbReference type="AlphaFoldDB" id="A0A9D4HBQ7"/>
<evidence type="ECO:0000259" key="2">
    <source>
        <dbReference type="PROSITE" id="PS51186"/>
    </source>
</evidence>
<feature type="compositionally biased region" description="Acidic residues" evidence="1">
    <location>
        <begin position="168"/>
        <end position="180"/>
    </location>
</feature>
<organism evidence="3 4">
    <name type="scientific">Dreissena polymorpha</name>
    <name type="common">Zebra mussel</name>
    <name type="synonym">Mytilus polymorpha</name>
    <dbReference type="NCBI Taxonomy" id="45954"/>
    <lineage>
        <taxon>Eukaryota</taxon>
        <taxon>Metazoa</taxon>
        <taxon>Spiralia</taxon>
        <taxon>Lophotrochozoa</taxon>
        <taxon>Mollusca</taxon>
        <taxon>Bivalvia</taxon>
        <taxon>Autobranchia</taxon>
        <taxon>Heteroconchia</taxon>
        <taxon>Euheterodonta</taxon>
        <taxon>Imparidentia</taxon>
        <taxon>Neoheterodontei</taxon>
        <taxon>Myida</taxon>
        <taxon>Dreissenoidea</taxon>
        <taxon>Dreissenidae</taxon>
        <taxon>Dreissena</taxon>
    </lineage>
</organism>
<feature type="region of interest" description="Disordered" evidence="1">
    <location>
        <begin position="143"/>
        <end position="208"/>
    </location>
</feature>
<comment type="caution">
    <text evidence="3">The sequence shown here is derived from an EMBL/GenBank/DDBJ whole genome shotgun (WGS) entry which is preliminary data.</text>
</comment>
<name>A0A9D4HBQ7_DREPO</name>
<dbReference type="EMBL" id="JAIWYP010000004">
    <property type="protein sequence ID" value="KAH3831837.1"/>
    <property type="molecule type" value="Genomic_DNA"/>
</dbReference>
<gene>
    <name evidence="3" type="ORF">DPMN_105109</name>
</gene>
<feature type="domain" description="N-acetyltransferase" evidence="2">
    <location>
        <begin position="172"/>
        <end position="343"/>
    </location>
</feature>
<dbReference type="SUPFAM" id="SSF55729">
    <property type="entry name" value="Acyl-CoA N-acyltransferases (Nat)"/>
    <property type="match status" value="1"/>
</dbReference>
<accession>A0A9D4HBQ7</accession>
<dbReference type="Gene3D" id="3.40.630.30">
    <property type="match status" value="1"/>
</dbReference>
<dbReference type="Pfam" id="PF13673">
    <property type="entry name" value="Acetyltransf_10"/>
    <property type="match status" value="1"/>
</dbReference>
<feature type="compositionally biased region" description="Basic and acidic residues" evidence="1">
    <location>
        <begin position="143"/>
        <end position="153"/>
    </location>
</feature>
<dbReference type="InterPro" id="IPR000182">
    <property type="entry name" value="GNAT_dom"/>
</dbReference>
<dbReference type="Pfam" id="PF00644">
    <property type="entry name" value="PARP"/>
    <property type="match status" value="1"/>
</dbReference>